<name>A0ABR6WC65_9BACT</name>
<dbReference type="Gene3D" id="1.20.910.10">
    <property type="entry name" value="Heme oxygenase-like"/>
    <property type="match status" value="1"/>
</dbReference>
<proteinExistence type="predicted"/>
<dbReference type="CDD" id="cd19166">
    <property type="entry name" value="HemeO-bac"/>
    <property type="match status" value="1"/>
</dbReference>
<dbReference type="Proteomes" id="UP000700732">
    <property type="component" value="Unassembled WGS sequence"/>
</dbReference>
<evidence type="ECO:0000313" key="1">
    <source>
        <dbReference type="EMBL" id="MBC3794165.1"/>
    </source>
</evidence>
<dbReference type="InterPro" id="IPR016084">
    <property type="entry name" value="Haem_Oase-like_multi-hlx"/>
</dbReference>
<comment type="caution">
    <text evidence="1">The sequence shown here is derived from an EMBL/GenBank/DDBJ whole genome shotgun (WGS) entry which is preliminary data.</text>
</comment>
<organism evidence="1 2">
    <name type="scientific">Spirosoma utsteinense</name>
    <dbReference type="NCBI Taxonomy" id="2585773"/>
    <lineage>
        <taxon>Bacteria</taxon>
        <taxon>Pseudomonadati</taxon>
        <taxon>Bacteroidota</taxon>
        <taxon>Cytophagia</taxon>
        <taxon>Cytophagales</taxon>
        <taxon>Cytophagaceae</taxon>
        <taxon>Spirosoma</taxon>
    </lineage>
</organism>
<dbReference type="Pfam" id="PF01126">
    <property type="entry name" value="Heme_oxygenase"/>
    <property type="match status" value="1"/>
</dbReference>
<evidence type="ECO:0000313" key="2">
    <source>
        <dbReference type="Proteomes" id="UP000700732"/>
    </source>
</evidence>
<dbReference type="EMBL" id="VFIA01000039">
    <property type="protein sequence ID" value="MBC3794165.1"/>
    <property type="molecule type" value="Genomic_DNA"/>
</dbReference>
<dbReference type="SUPFAM" id="SSF48613">
    <property type="entry name" value="Heme oxygenase-like"/>
    <property type="match status" value="1"/>
</dbReference>
<gene>
    <name evidence="1" type="ORF">FH603_4692</name>
</gene>
<accession>A0ABR6WC65</accession>
<dbReference type="RefSeq" id="WP_186740330.1">
    <property type="nucleotide sequence ID" value="NZ_VFIA01000039.1"/>
</dbReference>
<keyword evidence="2" id="KW-1185">Reference proteome</keyword>
<reference evidence="1 2" key="1">
    <citation type="submission" date="2019-06" db="EMBL/GenBank/DDBJ databases">
        <title>Spirosoma utsteinense sp. nov. isolated from Antarctic ice-free soils.</title>
        <authorList>
            <person name="Tahon G."/>
        </authorList>
    </citation>
    <scope>NUCLEOTIDE SEQUENCE [LARGE SCALE GENOMIC DNA]</scope>
    <source>
        <strain evidence="1 2">LMG 31447</strain>
    </source>
</reference>
<sequence>MTTLLDRLRAETRLSHEKTEHLLYSDDLRAGTLSPDAYRHLLLTHAAYHEALEQAIDQHPDFFDAYKPDTRRKTPWLQADLAQLQLVIPSLHPSVFADWSPVQLLGAAYVGEGSMLGGKTVWLYLQQSPALEPLLHKARFYRGYGPETGVKWKEFGAFISQKGAGQADLVVEAAGRAFQVYQELFGQTQADSRRELPQA</sequence>
<protein>
    <submittedName>
        <fullName evidence="1">Heme oxygenase</fullName>
    </submittedName>
</protein>
<dbReference type="InterPro" id="IPR016053">
    <property type="entry name" value="Haem_Oase-like"/>
</dbReference>